<comment type="function">
    <text evidence="1">Hydrolyzes indole-3-acetamide (IAM) into indole-3-acetic acid (IAA).</text>
</comment>
<evidence type="ECO:0000259" key="4">
    <source>
        <dbReference type="Pfam" id="PF01425"/>
    </source>
</evidence>
<evidence type="ECO:0000256" key="1">
    <source>
        <dbReference type="ARBA" id="ARBA00003871"/>
    </source>
</evidence>
<dbReference type="InterPro" id="IPR036928">
    <property type="entry name" value="AS_sf"/>
</dbReference>
<feature type="domain" description="Amidase" evidence="4">
    <location>
        <begin position="33"/>
        <end position="459"/>
    </location>
</feature>
<protein>
    <recommendedName>
        <fullName evidence="3">Indoleacetamide hydrolase</fullName>
    </recommendedName>
</protein>
<dbReference type="InterPro" id="IPR000120">
    <property type="entry name" value="Amidase"/>
</dbReference>
<sequence>MAAVTEDLVKLYAQSDALALGELVRTRQVKASELVETAIELVARLDPKLNSVVIPTFDVARQVAEAPGTGPFAGVPFLLKNLGTQWKGTPLTSGLAYLQNYVCPADSEIGRRMRASGLAPIGRSNTPEYGWCISTEPRLYGPTVNPWNPAVTAGGSSGGSAAAVAARIVPIADASDGGGSIRVPASCCGVVGLKPSRGRVSYGPFDADLWFGCIYFLCNSRSVRDTAAFLDVVAGNLPGDPYTAPRPEESWLSLLARRPKGLKIGYTLTAPFGDPYAPEVKAAVEDAVRLLESLGHTAEEYRFEVDLEEAWWRYNDIIAVETSTEFTQHAKFAGRPPEEADLQPFNWSMLEYARTLSATQYSASIGAVRKAAQRIAMELAPFDAFVTPTLTQPPRPVGYWSMEDGNRERYLARWSDAAFMFAFNISGLPAMSVPLGMADGNKPVGIQFIGRHGDEATILQLAAQAEEAAPWIGRKPQVCAI</sequence>
<dbReference type="InterPro" id="IPR020556">
    <property type="entry name" value="Amidase_CS"/>
</dbReference>
<dbReference type="SUPFAM" id="SSF75304">
    <property type="entry name" value="Amidase signature (AS) enzymes"/>
    <property type="match status" value="1"/>
</dbReference>
<dbReference type="InterPro" id="IPR023631">
    <property type="entry name" value="Amidase_dom"/>
</dbReference>
<dbReference type="RefSeq" id="WP_105865545.1">
    <property type="nucleotide sequence ID" value="NZ_PUEJ01000016.1"/>
</dbReference>
<comment type="caution">
    <text evidence="5">The sequence shown here is derived from an EMBL/GenBank/DDBJ whole genome shotgun (WGS) entry which is preliminary data.</text>
</comment>
<proteinExistence type="inferred from homology"/>
<dbReference type="PROSITE" id="PS00571">
    <property type="entry name" value="AMIDASES"/>
    <property type="match status" value="1"/>
</dbReference>
<gene>
    <name evidence="5" type="ORF">C5L14_29030</name>
</gene>
<dbReference type="Proteomes" id="UP000237682">
    <property type="component" value="Unassembled WGS sequence"/>
</dbReference>
<dbReference type="EMBL" id="PUEJ01000016">
    <property type="protein sequence ID" value="PRH84137.1"/>
    <property type="molecule type" value="Genomic_DNA"/>
</dbReference>
<reference evidence="5 6" key="1">
    <citation type="submission" date="2018-02" db="EMBL/GenBank/DDBJ databases">
        <title>Whole genome sequencing of endophytic bacterium.</title>
        <authorList>
            <person name="Eedara R."/>
            <person name="Podile A.R."/>
        </authorList>
    </citation>
    <scope>NUCLEOTIDE SEQUENCE [LARGE SCALE GENOMIC DNA]</scope>
    <source>
        <strain evidence="5 6">RP1T</strain>
    </source>
</reference>
<dbReference type="Gene3D" id="3.90.1300.10">
    <property type="entry name" value="Amidase signature (AS) domain"/>
    <property type="match status" value="1"/>
</dbReference>
<dbReference type="AlphaFoldDB" id="A0A2S9Q471"/>
<dbReference type="PANTHER" id="PTHR11895">
    <property type="entry name" value="TRANSAMIDASE"/>
    <property type="match status" value="1"/>
</dbReference>
<dbReference type="PANTHER" id="PTHR11895:SF7">
    <property type="entry name" value="GLUTAMYL-TRNA(GLN) AMIDOTRANSFERASE SUBUNIT A, MITOCHONDRIAL"/>
    <property type="match status" value="1"/>
</dbReference>
<dbReference type="OrthoDB" id="9811471at2"/>
<evidence type="ECO:0000313" key="5">
    <source>
        <dbReference type="EMBL" id="PRH84137.1"/>
    </source>
</evidence>
<comment type="similarity">
    <text evidence="2">Belongs to the amidase family.</text>
</comment>
<evidence type="ECO:0000256" key="3">
    <source>
        <dbReference type="ARBA" id="ARBA00021874"/>
    </source>
</evidence>
<organism evidence="5 6">
    <name type="scientific">Labrys okinawensis</name>
    <dbReference type="NCBI Taxonomy" id="346911"/>
    <lineage>
        <taxon>Bacteria</taxon>
        <taxon>Pseudomonadati</taxon>
        <taxon>Pseudomonadota</taxon>
        <taxon>Alphaproteobacteria</taxon>
        <taxon>Hyphomicrobiales</taxon>
        <taxon>Xanthobacteraceae</taxon>
        <taxon>Labrys</taxon>
    </lineage>
</organism>
<evidence type="ECO:0000256" key="2">
    <source>
        <dbReference type="ARBA" id="ARBA00009199"/>
    </source>
</evidence>
<dbReference type="GO" id="GO:0003824">
    <property type="term" value="F:catalytic activity"/>
    <property type="evidence" value="ECO:0007669"/>
    <property type="project" value="InterPro"/>
</dbReference>
<accession>A0A2S9Q471</accession>
<dbReference type="Pfam" id="PF01425">
    <property type="entry name" value="Amidase"/>
    <property type="match status" value="1"/>
</dbReference>
<evidence type="ECO:0000313" key="6">
    <source>
        <dbReference type="Proteomes" id="UP000237682"/>
    </source>
</evidence>
<keyword evidence="6" id="KW-1185">Reference proteome</keyword>
<name>A0A2S9Q471_9HYPH</name>